<name>A0ABQ4ZLL5_9ASTR</name>
<reference evidence="1" key="2">
    <citation type="submission" date="2022-01" db="EMBL/GenBank/DDBJ databases">
        <authorList>
            <person name="Yamashiro T."/>
            <person name="Shiraishi A."/>
            <person name="Satake H."/>
            <person name="Nakayama K."/>
        </authorList>
    </citation>
    <scope>NUCLEOTIDE SEQUENCE</scope>
</reference>
<sequence length="205" mass="21872">MMVAAVGSHGGDEDDELVAAEGGDEVVETMVDDCCGASAVVAGEGGGARCSDSGDDGVSLVSDVCKVRRLISDEAKGLVVCSGVANALVQYYGALITIQFLVNCQPSTDLRSLYQSRLLWTRQFLMSVRHGELMTICCVVAKPTLKQSFPTPLQLLDTQIIVTTTKRSSKHHHFKVAYSELASLLISTIDSMPHPSYPLEASCST</sequence>
<keyword evidence="2" id="KW-1185">Reference proteome</keyword>
<accession>A0ABQ4ZLL5</accession>
<evidence type="ECO:0000313" key="2">
    <source>
        <dbReference type="Proteomes" id="UP001151760"/>
    </source>
</evidence>
<comment type="caution">
    <text evidence="1">The sequence shown here is derived from an EMBL/GenBank/DDBJ whole genome shotgun (WGS) entry which is preliminary data.</text>
</comment>
<gene>
    <name evidence="1" type="ORF">Tco_0773388</name>
</gene>
<organism evidence="1 2">
    <name type="scientific">Tanacetum coccineum</name>
    <dbReference type="NCBI Taxonomy" id="301880"/>
    <lineage>
        <taxon>Eukaryota</taxon>
        <taxon>Viridiplantae</taxon>
        <taxon>Streptophyta</taxon>
        <taxon>Embryophyta</taxon>
        <taxon>Tracheophyta</taxon>
        <taxon>Spermatophyta</taxon>
        <taxon>Magnoliopsida</taxon>
        <taxon>eudicotyledons</taxon>
        <taxon>Gunneridae</taxon>
        <taxon>Pentapetalae</taxon>
        <taxon>asterids</taxon>
        <taxon>campanulids</taxon>
        <taxon>Asterales</taxon>
        <taxon>Asteraceae</taxon>
        <taxon>Asteroideae</taxon>
        <taxon>Anthemideae</taxon>
        <taxon>Anthemidinae</taxon>
        <taxon>Tanacetum</taxon>
    </lineage>
</organism>
<proteinExistence type="predicted"/>
<dbReference type="Proteomes" id="UP001151760">
    <property type="component" value="Unassembled WGS sequence"/>
</dbReference>
<reference evidence="1" key="1">
    <citation type="journal article" date="2022" name="Int. J. Mol. Sci.">
        <title>Draft Genome of Tanacetum Coccineum: Genomic Comparison of Closely Related Tanacetum-Family Plants.</title>
        <authorList>
            <person name="Yamashiro T."/>
            <person name="Shiraishi A."/>
            <person name="Nakayama K."/>
            <person name="Satake H."/>
        </authorList>
    </citation>
    <scope>NUCLEOTIDE SEQUENCE</scope>
</reference>
<evidence type="ECO:0000313" key="1">
    <source>
        <dbReference type="EMBL" id="GJS90752.1"/>
    </source>
</evidence>
<dbReference type="EMBL" id="BQNB010011453">
    <property type="protein sequence ID" value="GJS90752.1"/>
    <property type="molecule type" value="Genomic_DNA"/>
</dbReference>
<protein>
    <submittedName>
        <fullName evidence="1">Uncharacterized protein</fullName>
    </submittedName>
</protein>